<evidence type="ECO:0000313" key="4">
    <source>
        <dbReference type="Proteomes" id="UP000734854"/>
    </source>
</evidence>
<keyword evidence="4" id="KW-1185">Reference proteome</keyword>
<sequence length="113" mass="12044">MSKSVNCGFTRLQICACMNLLDMFFSYSGRKKSREPKEENVTLGPTVREGEQVFGVTHIFASFNDTFIAVGVLSYGGDGQDSGSVGEGGTEVATCNHLCPSVVTAVVGVGKRR</sequence>
<dbReference type="EMBL" id="JACMSC010000007">
    <property type="protein sequence ID" value="KAG6514509.1"/>
    <property type="molecule type" value="Genomic_DNA"/>
</dbReference>
<dbReference type="GO" id="GO:0006412">
    <property type="term" value="P:translation"/>
    <property type="evidence" value="ECO:0007669"/>
    <property type="project" value="InterPro"/>
</dbReference>
<keyword evidence="2" id="KW-0687">Ribonucleoprotein</keyword>
<name>A0A8J5H9G6_ZINOF</name>
<protein>
    <submittedName>
        <fullName evidence="3">Uncharacterized protein</fullName>
    </submittedName>
</protein>
<dbReference type="InterPro" id="IPR036967">
    <property type="entry name" value="Ribosomal_uS11_sf"/>
</dbReference>
<dbReference type="Proteomes" id="UP000734854">
    <property type="component" value="Unassembled WGS sequence"/>
</dbReference>
<dbReference type="AlphaFoldDB" id="A0A8J5H9G6"/>
<gene>
    <name evidence="3" type="ORF">ZIOFF_024871</name>
</gene>
<organism evidence="3 4">
    <name type="scientific">Zingiber officinale</name>
    <name type="common">Ginger</name>
    <name type="synonym">Amomum zingiber</name>
    <dbReference type="NCBI Taxonomy" id="94328"/>
    <lineage>
        <taxon>Eukaryota</taxon>
        <taxon>Viridiplantae</taxon>
        <taxon>Streptophyta</taxon>
        <taxon>Embryophyta</taxon>
        <taxon>Tracheophyta</taxon>
        <taxon>Spermatophyta</taxon>
        <taxon>Magnoliopsida</taxon>
        <taxon>Liliopsida</taxon>
        <taxon>Zingiberales</taxon>
        <taxon>Zingiberaceae</taxon>
        <taxon>Zingiber</taxon>
    </lineage>
</organism>
<keyword evidence="1" id="KW-0689">Ribosomal protein</keyword>
<evidence type="ECO:0000313" key="3">
    <source>
        <dbReference type="EMBL" id="KAG6514509.1"/>
    </source>
</evidence>
<dbReference type="Gene3D" id="3.30.420.80">
    <property type="entry name" value="Ribosomal protein S11"/>
    <property type="match status" value="1"/>
</dbReference>
<evidence type="ECO:0000256" key="2">
    <source>
        <dbReference type="ARBA" id="ARBA00023274"/>
    </source>
</evidence>
<proteinExistence type="predicted"/>
<evidence type="ECO:0000256" key="1">
    <source>
        <dbReference type="ARBA" id="ARBA00022980"/>
    </source>
</evidence>
<dbReference type="GO" id="GO:0003735">
    <property type="term" value="F:structural constituent of ribosome"/>
    <property type="evidence" value="ECO:0007669"/>
    <property type="project" value="InterPro"/>
</dbReference>
<dbReference type="GO" id="GO:0005840">
    <property type="term" value="C:ribosome"/>
    <property type="evidence" value="ECO:0007669"/>
    <property type="project" value="UniProtKB-KW"/>
</dbReference>
<dbReference type="GO" id="GO:1990904">
    <property type="term" value="C:ribonucleoprotein complex"/>
    <property type="evidence" value="ECO:0007669"/>
    <property type="project" value="UniProtKB-KW"/>
</dbReference>
<reference evidence="3 4" key="1">
    <citation type="submission" date="2020-08" db="EMBL/GenBank/DDBJ databases">
        <title>Plant Genome Project.</title>
        <authorList>
            <person name="Zhang R.-G."/>
        </authorList>
    </citation>
    <scope>NUCLEOTIDE SEQUENCE [LARGE SCALE GENOMIC DNA]</scope>
    <source>
        <tissue evidence="3">Rhizome</tissue>
    </source>
</reference>
<comment type="caution">
    <text evidence="3">The sequence shown here is derived from an EMBL/GenBank/DDBJ whole genome shotgun (WGS) entry which is preliminary data.</text>
</comment>
<accession>A0A8J5H9G6</accession>